<accession>A0A0H3A5R8</accession>
<keyword evidence="1" id="KW-0929">Antimicrobial</keyword>
<evidence type="ECO:0000256" key="1">
    <source>
        <dbReference type="ARBA" id="ARBA00022529"/>
    </source>
</evidence>
<dbReference type="InterPro" id="IPR023347">
    <property type="entry name" value="Lysozyme_dom_sf"/>
</dbReference>
<organism evidence="5 6">
    <name type="scientific">Nitratidesulfovibrio vulgaris (strain DP4)</name>
    <name type="common">Desulfovibrio vulgaris</name>
    <dbReference type="NCBI Taxonomy" id="391774"/>
    <lineage>
        <taxon>Bacteria</taxon>
        <taxon>Pseudomonadati</taxon>
        <taxon>Thermodesulfobacteriota</taxon>
        <taxon>Desulfovibrionia</taxon>
        <taxon>Desulfovibrionales</taxon>
        <taxon>Desulfovibrionaceae</taxon>
        <taxon>Nitratidesulfovibrio</taxon>
    </lineage>
</organism>
<dbReference type="SUPFAM" id="SSF53955">
    <property type="entry name" value="Lysozyme-like"/>
    <property type="match status" value="1"/>
</dbReference>
<dbReference type="AlphaFoldDB" id="A0A0H3A5R8"/>
<evidence type="ECO:0000256" key="3">
    <source>
        <dbReference type="SAM" id="MobiDB-lite"/>
    </source>
</evidence>
<dbReference type="RefSeq" id="WP_011791828.1">
    <property type="nucleotide sequence ID" value="NC_008751.1"/>
</dbReference>
<dbReference type="HOGENOM" id="CLU_962188_0_0_7"/>
<reference evidence="6" key="1">
    <citation type="journal article" date="2009" name="Environ. Microbiol.">
        <title>Contribution of mobile genetic elements to Desulfovibrio vulgaris genome plasticity.</title>
        <authorList>
            <person name="Walker C.B."/>
            <person name="Stolyar S."/>
            <person name="Chivian D."/>
            <person name="Pinel N."/>
            <person name="Gabster J.A."/>
            <person name="Dehal P.S."/>
            <person name="He Z."/>
            <person name="Yang Z.K."/>
            <person name="Yen H.C."/>
            <person name="Zhou J."/>
            <person name="Wall J.D."/>
            <person name="Hazen T.C."/>
            <person name="Arkin A.P."/>
            <person name="Stahl D.A."/>
        </authorList>
    </citation>
    <scope>NUCLEOTIDE SEQUENCE [LARGE SCALE GENOMIC DNA]</scope>
    <source>
        <strain evidence="6">DP4</strain>
    </source>
</reference>
<dbReference type="CDD" id="cd16902">
    <property type="entry name" value="pesticin_lyz"/>
    <property type="match status" value="1"/>
</dbReference>
<dbReference type="GO" id="GO:0031640">
    <property type="term" value="P:killing of cells of another organism"/>
    <property type="evidence" value="ECO:0007669"/>
    <property type="project" value="UniProtKB-KW"/>
</dbReference>
<dbReference type="GO" id="GO:0003796">
    <property type="term" value="F:lysozyme activity"/>
    <property type="evidence" value="ECO:0007669"/>
    <property type="project" value="InterPro"/>
</dbReference>
<evidence type="ECO:0000313" key="6">
    <source>
        <dbReference type="Proteomes" id="UP000009173"/>
    </source>
</evidence>
<dbReference type="Proteomes" id="UP000009173">
    <property type="component" value="Chromosome"/>
</dbReference>
<feature type="region of interest" description="Disordered" evidence="3">
    <location>
        <begin position="128"/>
        <end position="219"/>
    </location>
</feature>
<dbReference type="EMBL" id="CP000527">
    <property type="protein sequence ID" value="ABM27797.1"/>
    <property type="molecule type" value="Genomic_DNA"/>
</dbReference>
<evidence type="ECO:0000259" key="4">
    <source>
        <dbReference type="Pfam" id="PF16754"/>
    </source>
</evidence>
<evidence type="ECO:0000256" key="2">
    <source>
        <dbReference type="ARBA" id="ARBA00022638"/>
    </source>
</evidence>
<dbReference type="GO" id="GO:0042742">
    <property type="term" value="P:defense response to bacterium"/>
    <property type="evidence" value="ECO:0007669"/>
    <property type="project" value="UniProtKB-KW"/>
</dbReference>
<dbReference type="Gene3D" id="1.10.530.40">
    <property type="match status" value="2"/>
</dbReference>
<dbReference type="Pfam" id="PF16754">
    <property type="entry name" value="Pesticin"/>
    <property type="match status" value="1"/>
</dbReference>
<feature type="compositionally biased region" description="Basic and acidic residues" evidence="3">
    <location>
        <begin position="204"/>
        <end position="219"/>
    </location>
</feature>
<gene>
    <name evidence="5" type="ordered locus">Dvul_0775</name>
</gene>
<feature type="domain" description="Pesticin C-terminal" evidence="4">
    <location>
        <begin position="27"/>
        <end position="132"/>
    </location>
</feature>
<sequence>MRHTPATTRPPEYDAFDTADEAYIFTRDLLRVHEGRRRKAYIPPVGRSSATISTGLDLGQHDVASLHAMGIPAAIVDRLAPLAGRNAREARQILHLHPLVLSEAEDHAVEEAIVRHFMHTTAQAYDAAQHTTSTEVPPGVHSPTGGTPATSTVAGIRTPDLRRQHTASTGPESDAESALRVGGDAPTALPRGNGQAVAPSTSHHRNEASSHRRRFSDLPKELQAPVVSVLFQHGSPRAVPRFWALVTRGDWRGAIAEMRSFYRRPTVLQTRRDAEAGIMETGLKRLEMA</sequence>
<keyword evidence="2" id="KW-0081">Bacteriolytic enzyme</keyword>
<protein>
    <submittedName>
        <fullName evidence="5">Flocculin repeat domain</fullName>
    </submittedName>
</protein>
<feature type="compositionally biased region" description="Polar residues" evidence="3">
    <location>
        <begin position="144"/>
        <end position="153"/>
    </location>
</feature>
<dbReference type="InterPro" id="IPR023346">
    <property type="entry name" value="Lysozyme-like_dom_sf"/>
</dbReference>
<evidence type="ECO:0000313" key="5">
    <source>
        <dbReference type="EMBL" id="ABM27797.1"/>
    </source>
</evidence>
<dbReference type="InterPro" id="IPR031922">
    <property type="entry name" value="Pesticin_C"/>
</dbReference>
<dbReference type="KEGG" id="dvl:Dvul_0775"/>
<proteinExistence type="predicted"/>
<name>A0A0H3A5R8_NITV4</name>